<accession>A0A5B9QIU7</accession>
<feature type="compositionally biased region" description="Polar residues" evidence="1">
    <location>
        <begin position="57"/>
        <end position="67"/>
    </location>
</feature>
<dbReference type="RefSeq" id="WP_148076096.1">
    <property type="nucleotide sequence ID" value="NZ_CP042913.1"/>
</dbReference>
<dbReference type="AlphaFoldDB" id="A0A5B9QIU7"/>
<gene>
    <name evidence="2" type="ORF">Pr1d_52770</name>
</gene>
<organism evidence="2 3">
    <name type="scientific">Bythopirellula goksoeyrii</name>
    <dbReference type="NCBI Taxonomy" id="1400387"/>
    <lineage>
        <taxon>Bacteria</taxon>
        <taxon>Pseudomonadati</taxon>
        <taxon>Planctomycetota</taxon>
        <taxon>Planctomycetia</taxon>
        <taxon>Pirellulales</taxon>
        <taxon>Lacipirellulaceae</taxon>
        <taxon>Bythopirellula</taxon>
    </lineage>
</organism>
<evidence type="ECO:0000313" key="3">
    <source>
        <dbReference type="Proteomes" id="UP000323917"/>
    </source>
</evidence>
<dbReference type="OrthoDB" id="490861at2"/>
<dbReference type="Proteomes" id="UP000323917">
    <property type="component" value="Chromosome"/>
</dbReference>
<proteinExistence type="predicted"/>
<feature type="region of interest" description="Disordered" evidence="1">
    <location>
        <begin position="35"/>
        <end position="67"/>
    </location>
</feature>
<evidence type="ECO:0000256" key="1">
    <source>
        <dbReference type="SAM" id="MobiDB-lite"/>
    </source>
</evidence>
<dbReference type="EMBL" id="CP042913">
    <property type="protein sequence ID" value="QEG37929.1"/>
    <property type="molecule type" value="Genomic_DNA"/>
</dbReference>
<protein>
    <submittedName>
        <fullName evidence="2">Uncharacterized protein</fullName>
    </submittedName>
</protein>
<reference evidence="2 3" key="1">
    <citation type="submission" date="2019-08" db="EMBL/GenBank/DDBJ databases">
        <title>Deep-cultivation of Planctomycetes and their phenomic and genomic characterization uncovers novel biology.</title>
        <authorList>
            <person name="Wiegand S."/>
            <person name="Jogler M."/>
            <person name="Boedeker C."/>
            <person name="Pinto D."/>
            <person name="Vollmers J."/>
            <person name="Rivas-Marin E."/>
            <person name="Kohn T."/>
            <person name="Peeters S.H."/>
            <person name="Heuer A."/>
            <person name="Rast P."/>
            <person name="Oberbeckmann S."/>
            <person name="Bunk B."/>
            <person name="Jeske O."/>
            <person name="Meyerdierks A."/>
            <person name="Storesund J.E."/>
            <person name="Kallscheuer N."/>
            <person name="Luecker S."/>
            <person name="Lage O.M."/>
            <person name="Pohl T."/>
            <person name="Merkel B.J."/>
            <person name="Hornburger P."/>
            <person name="Mueller R.-W."/>
            <person name="Bruemmer F."/>
            <person name="Labrenz M."/>
            <person name="Spormann A.M."/>
            <person name="Op den Camp H."/>
            <person name="Overmann J."/>
            <person name="Amann R."/>
            <person name="Jetten M.S.M."/>
            <person name="Mascher T."/>
            <person name="Medema M.H."/>
            <person name="Devos D.P."/>
            <person name="Kaster A.-K."/>
            <person name="Ovreas L."/>
            <person name="Rohde M."/>
            <person name="Galperin M.Y."/>
            <person name="Jogler C."/>
        </authorList>
    </citation>
    <scope>NUCLEOTIDE SEQUENCE [LARGE SCALE GENOMIC DNA]</scope>
    <source>
        <strain evidence="2 3">Pr1d</strain>
    </source>
</reference>
<evidence type="ECO:0000313" key="2">
    <source>
        <dbReference type="EMBL" id="QEG37929.1"/>
    </source>
</evidence>
<dbReference type="KEGG" id="bgok:Pr1d_52770"/>
<keyword evidence="3" id="KW-1185">Reference proteome</keyword>
<sequence>MYTDPVLDEIREYRDNVAANFNYDVKAMIEDLRRRQKESGKPMVSRKPKCVPAATDTDPNSIAKTLP</sequence>
<name>A0A5B9QIU7_9BACT</name>